<dbReference type="RefSeq" id="WP_087158915.1">
    <property type="nucleotide sequence ID" value="NZ_NFKM01000016.1"/>
</dbReference>
<evidence type="ECO:0000313" key="5">
    <source>
        <dbReference type="Proteomes" id="UP000195447"/>
    </source>
</evidence>
<accession>A0A1Y4LPP8</accession>
<evidence type="ECO:0008006" key="6">
    <source>
        <dbReference type="Google" id="ProtNLM"/>
    </source>
</evidence>
<feature type="compositionally biased region" description="Polar residues" evidence="1">
    <location>
        <begin position="149"/>
        <end position="159"/>
    </location>
</feature>
<evidence type="ECO:0000313" key="4">
    <source>
        <dbReference type="EMBL" id="OUP58666.1"/>
    </source>
</evidence>
<feature type="signal peptide" evidence="3">
    <location>
        <begin position="1"/>
        <end position="28"/>
    </location>
</feature>
<gene>
    <name evidence="4" type="ORF">B5F14_07855</name>
</gene>
<keyword evidence="2" id="KW-0812">Transmembrane</keyword>
<proteinExistence type="predicted"/>
<dbReference type="Proteomes" id="UP000195447">
    <property type="component" value="Unassembled WGS sequence"/>
</dbReference>
<protein>
    <recommendedName>
        <fullName evidence="6">Gram-positive cocci surface proteins LPxTG domain-containing protein</fullName>
    </recommendedName>
</protein>
<keyword evidence="3" id="KW-0732">Signal</keyword>
<feature type="transmembrane region" description="Helical" evidence="2">
    <location>
        <begin position="407"/>
        <end position="425"/>
    </location>
</feature>
<evidence type="ECO:0000256" key="1">
    <source>
        <dbReference type="SAM" id="MobiDB-lite"/>
    </source>
</evidence>
<evidence type="ECO:0000256" key="3">
    <source>
        <dbReference type="SAM" id="SignalP"/>
    </source>
</evidence>
<reference evidence="5" key="1">
    <citation type="submission" date="2017-04" db="EMBL/GenBank/DDBJ databases">
        <title>Function of individual gut microbiota members based on whole genome sequencing of pure cultures obtained from chicken caecum.</title>
        <authorList>
            <person name="Medvecky M."/>
            <person name="Cejkova D."/>
            <person name="Polansky O."/>
            <person name="Karasova D."/>
            <person name="Kubasova T."/>
            <person name="Cizek A."/>
            <person name="Rychlik I."/>
        </authorList>
    </citation>
    <scope>NUCLEOTIDE SEQUENCE [LARGE SCALE GENOMIC DNA]</scope>
    <source>
        <strain evidence="5">An178</strain>
    </source>
</reference>
<keyword evidence="5" id="KW-1185">Reference proteome</keyword>
<feature type="compositionally biased region" description="Polar residues" evidence="1">
    <location>
        <begin position="167"/>
        <end position="184"/>
    </location>
</feature>
<dbReference type="EMBL" id="NFKM01000016">
    <property type="protein sequence ID" value="OUP58666.1"/>
    <property type="molecule type" value="Genomic_DNA"/>
</dbReference>
<feature type="compositionally biased region" description="Acidic residues" evidence="1">
    <location>
        <begin position="206"/>
        <end position="240"/>
    </location>
</feature>
<name>A0A1Y4LPP8_9FIRM</name>
<evidence type="ECO:0000256" key="2">
    <source>
        <dbReference type="SAM" id="Phobius"/>
    </source>
</evidence>
<dbReference type="AlphaFoldDB" id="A0A1Y4LPP8"/>
<sequence>MKKKIIYTLAATMAVTGAVQIVSMPVSAKSVAQDVSQSTNKPVEIKTAQDFIDTYCSLSKIDSKGNITNEKVLITALTQKNYQGVLSGKVVYDTLSKEMQAEIDTLLSEQLQAEALKLKMQPLYKSFPEMAAAALKIDMELYPEKYSSQDDSNNENTENPSDEVEDTSNPGQGETGADNSLTDDSQNDKTDVEDDSKDNDNQPDKNEDDNNSESTTDDETKDPVEDKEDSFTDEETEDPVDESKDENSEAAYPIVGLTPGKKETEKKSVEEPVSILAALEKPTVVVETPATESKQETVNLETVSTTLPTQTTTTSTEAQNFIDTYLTSSAGNVYTQANSLNYRNILNGLSTWNKFTAATRSDVNAILKTRVGKTYQTLLKEAQTIQFNGVSQTVAGGSINTATQSNAGLYGALMGLSVGLFGLFFKKKKEHN</sequence>
<keyword evidence="2" id="KW-0472">Membrane</keyword>
<keyword evidence="2" id="KW-1133">Transmembrane helix</keyword>
<comment type="caution">
    <text evidence="4">The sequence shown here is derived from an EMBL/GenBank/DDBJ whole genome shotgun (WGS) entry which is preliminary data.</text>
</comment>
<feature type="chain" id="PRO_5013300134" description="Gram-positive cocci surface proteins LPxTG domain-containing protein" evidence="3">
    <location>
        <begin position="29"/>
        <end position="432"/>
    </location>
</feature>
<feature type="region of interest" description="Disordered" evidence="1">
    <location>
        <begin position="146"/>
        <end position="268"/>
    </location>
</feature>
<organism evidence="4 5">
    <name type="scientific">Faecalitalea cylindroides</name>
    <dbReference type="NCBI Taxonomy" id="39483"/>
    <lineage>
        <taxon>Bacteria</taxon>
        <taxon>Bacillati</taxon>
        <taxon>Bacillota</taxon>
        <taxon>Erysipelotrichia</taxon>
        <taxon>Erysipelotrichales</taxon>
        <taxon>Erysipelotrichaceae</taxon>
        <taxon>Faecalitalea</taxon>
    </lineage>
</organism>